<protein>
    <submittedName>
        <fullName evidence="2">Uncharacterized protein</fullName>
    </submittedName>
</protein>
<dbReference type="EMBL" id="RCHU01000353">
    <property type="protein sequence ID" value="TKS06375.1"/>
    <property type="molecule type" value="Genomic_DNA"/>
</dbReference>
<sequence length="147" mass="15847">MDCGVSAGEAPNSVFPGKVLLKQISLPKTAWILIYQPWSCCTTFNKFAGISVSVNETLKSDTSNGTFKVSMRSSSEESLVIADDQLVENSLMLVFHSVLNFCGIDVSVGETLSSISNETDKVSNPSYSMESPVIEDNPVAKNNLNSD</sequence>
<organism evidence="2">
    <name type="scientific">Populus alba</name>
    <name type="common">White poplar</name>
    <dbReference type="NCBI Taxonomy" id="43335"/>
    <lineage>
        <taxon>Eukaryota</taxon>
        <taxon>Viridiplantae</taxon>
        <taxon>Streptophyta</taxon>
        <taxon>Embryophyta</taxon>
        <taxon>Tracheophyta</taxon>
        <taxon>Spermatophyta</taxon>
        <taxon>Magnoliopsida</taxon>
        <taxon>eudicotyledons</taxon>
        <taxon>Gunneridae</taxon>
        <taxon>Pentapetalae</taxon>
        <taxon>rosids</taxon>
        <taxon>fabids</taxon>
        <taxon>Malpighiales</taxon>
        <taxon>Salicaceae</taxon>
        <taxon>Saliceae</taxon>
        <taxon>Populus</taxon>
    </lineage>
</organism>
<evidence type="ECO:0000256" key="1">
    <source>
        <dbReference type="SAM" id="MobiDB-lite"/>
    </source>
</evidence>
<name>A0A4U5QDB2_POPAL</name>
<dbReference type="AlphaFoldDB" id="A0A4U5QDB2"/>
<gene>
    <name evidence="2" type="ORF">D5086_0000123160</name>
</gene>
<feature type="region of interest" description="Disordered" evidence="1">
    <location>
        <begin position="119"/>
        <end position="147"/>
    </location>
</feature>
<reference evidence="2" key="1">
    <citation type="submission" date="2018-10" db="EMBL/GenBank/DDBJ databases">
        <title>Population genomic analysis revealed the cold adaptation of white poplar.</title>
        <authorList>
            <person name="Liu Y.-J."/>
        </authorList>
    </citation>
    <scope>NUCLEOTIDE SEQUENCE [LARGE SCALE GENOMIC DNA]</scope>
    <source>
        <strain evidence="2">PAL-ZL1</strain>
    </source>
</reference>
<accession>A0A4U5QDB2</accession>
<evidence type="ECO:0000313" key="2">
    <source>
        <dbReference type="EMBL" id="TKS06375.1"/>
    </source>
</evidence>
<proteinExistence type="predicted"/>
<comment type="caution">
    <text evidence="2">The sequence shown here is derived from an EMBL/GenBank/DDBJ whole genome shotgun (WGS) entry which is preliminary data.</text>
</comment>
<feature type="compositionally biased region" description="Polar residues" evidence="1">
    <location>
        <begin position="119"/>
        <end position="129"/>
    </location>
</feature>